<keyword evidence="9 12" id="KW-0472">Membrane</keyword>
<sequence>MESEMDLAEAWSAVAELRLLKDQAAPKEVLLVAVQALEAARESGFREVEARLALAEAKLLTSGPGSGFQIALEEARQAAGSQGTAGAVGLLRLEGCACLARRRPEEALRCAERMKAQGASAESEALASVSARLCGRAKEAAAAGRRAAELGGADWAALGLILEARASASAAAALPRAARAALALALGPSEGQKAAAQRALRLAESGAGGLRGAALRLPGADLAADAVGRLGRGAPWRRREAEVWAARSAASAASASVVVRRLAALGAEGEAALGEVALKAAEEEETWDEAAALAQRALALARKRQDFAAEALALRCLTRLHGRMKLPPLRSDFRSFCIAKLCAGAKDAAEQLSAAPLQKALEAIAEAGHAVDDLLADVDLEEAMSPLRPGADWLRSAEVPAVLYRHIFSPDKASGQPLMLDEVPKRRMYCNVRVGGVQYGPRYRQVQGFKPPSSKADAGKPAVVAVLRPSSEAEEWDARTWDWAPPLVDAAAHAAFLFGEKERCPSPCAPWPAANLPPPYARAAASPKTRRGCGARAARGAEGIDWSPLPKPQTAWALVTGAATGLGFRLAAACARCGYGVILTDDAPTLSLEAELASFKRVRKIPAKLSDPSDGAASLYKKIKEEGLDVCILLVCSDQFAYTGPFLQQSVENLDRMLALNVGATTVLCRQFGEDMVQRGRGRILLVGAGAQNGGVRGVPGASAFAGSMAFVGSLAEGLRQELAESGVGISCLETSSLGRLDSLTQALKTTCVAFLTEEEAPTEPAGFQPQAAVIEDSWNEEYLRLAEEENFQPLPYAAEIDRLQHAPLSEISNALLVGLGCAIYVLARSPGISEGTVRVLSAAASSVNALFALDYLSRWWCRGLRLGYLFNPIMVADFFSILPFLARPWVPYFSNMELNFLKLFRVQRVYRFFRPKAFKSFLRILVGPDQAKPYEEGLKEVRPYQLQVLRTFGVVFNLIFITAGLCYEAEHPVNPQFGDIFSSFYFSVVALSTVGFGDIGPVTSEGRLVITGAIIVGLCLIPSEASLVATAIAEEQRMQDEKEAEQALAEAERTRAQLAWDAARIAELEDLDRQERARIVELEEQAKTWQQESKPSEVSSETA</sequence>
<comment type="subcellular location">
    <subcellularLocation>
        <location evidence="1">Membrane</location>
        <topology evidence="1">Multi-pass membrane protein</topology>
    </subcellularLocation>
</comment>
<keyword evidence="10" id="KW-0407">Ion channel</keyword>
<comment type="caution">
    <text evidence="15">The sequence shown here is derived from an EMBL/GenBank/DDBJ whole genome shotgun (WGS) entry which is preliminary data.</text>
</comment>
<evidence type="ECO:0000259" key="13">
    <source>
        <dbReference type="Pfam" id="PF00520"/>
    </source>
</evidence>
<evidence type="ECO:0000256" key="10">
    <source>
        <dbReference type="ARBA" id="ARBA00023303"/>
    </source>
</evidence>
<evidence type="ECO:0000256" key="2">
    <source>
        <dbReference type="ARBA" id="ARBA00022448"/>
    </source>
</evidence>
<dbReference type="InterPro" id="IPR005821">
    <property type="entry name" value="Ion_trans_dom"/>
</dbReference>
<evidence type="ECO:0000313" key="15">
    <source>
        <dbReference type="EMBL" id="CAJ1378967.1"/>
    </source>
</evidence>
<dbReference type="Gene3D" id="3.40.50.720">
    <property type="entry name" value="NAD(P)-binding Rossmann-like Domain"/>
    <property type="match status" value="1"/>
</dbReference>
<evidence type="ECO:0000256" key="4">
    <source>
        <dbReference type="ARBA" id="ARBA00022692"/>
    </source>
</evidence>
<dbReference type="AlphaFoldDB" id="A0AA36I2E1"/>
<protein>
    <submittedName>
        <fullName evidence="15">Uncharacterized protein</fullName>
    </submittedName>
</protein>
<accession>A0AA36I2E1</accession>
<dbReference type="GO" id="GO:0005267">
    <property type="term" value="F:potassium channel activity"/>
    <property type="evidence" value="ECO:0007669"/>
    <property type="project" value="UniProtKB-KW"/>
</dbReference>
<evidence type="ECO:0000256" key="8">
    <source>
        <dbReference type="ARBA" id="ARBA00023065"/>
    </source>
</evidence>
<keyword evidence="2" id="KW-0813">Transport</keyword>
<evidence type="ECO:0000256" key="11">
    <source>
        <dbReference type="SAM" id="Coils"/>
    </source>
</evidence>
<keyword evidence="3" id="KW-0633">Potassium transport</keyword>
<dbReference type="GO" id="GO:0016020">
    <property type="term" value="C:membrane"/>
    <property type="evidence" value="ECO:0007669"/>
    <property type="project" value="UniProtKB-SubCell"/>
</dbReference>
<feature type="domain" description="Potassium channel" evidence="14">
    <location>
        <begin position="959"/>
        <end position="1031"/>
    </location>
</feature>
<keyword evidence="4 12" id="KW-0812">Transmembrane</keyword>
<keyword evidence="11" id="KW-0175">Coiled coil</keyword>
<dbReference type="Pfam" id="PF00520">
    <property type="entry name" value="Ion_trans"/>
    <property type="match status" value="1"/>
</dbReference>
<dbReference type="SUPFAM" id="SSF81324">
    <property type="entry name" value="Voltage-gated potassium channels"/>
    <property type="match status" value="1"/>
</dbReference>
<evidence type="ECO:0000256" key="12">
    <source>
        <dbReference type="SAM" id="Phobius"/>
    </source>
</evidence>
<dbReference type="InterPro" id="IPR013099">
    <property type="entry name" value="K_chnl_dom"/>
</dbReference>
<evidence type="ECO:0000259" key="14">
    <source>
        <dbReference type="Pfam" id="PF07885"/>
    </source>
</evidence>
<evidence type="ECO:0000256" key="6">
    <source>
        <dbReference type="ARBA" id="ARBA00022958"/>
    </source>
</evidence>
<evidence type="ECO:0000256" key="3">
    <source>
        <dbReference type="ARBA" id="ARBA00022538"/>
    </source>
</evidence>
<keyword evidence="16" id="KW-1185">Reference proteome</keyword>
<dbReference type="Pfam" id="PF00106">
    <property type="entry name" value="adh_short"/>
    <property type="match status" value="1"/>
</dbReference>
<feature type="transmembrane region" description="Helical" evidence="12">
    <location>
        <begin position="980"/>
        <end position="997"/>
    </location>
</feature>
<feature type="domain" description="Ion transport" evidence="13">
    <location>
        <begin position="820"/>
        <end position="915"/>
    </location>
</feature>
<dbReference type="InterPro" id="IPR047871">
    <property type="entry name" value="K_chnl_Slo-like"/>
</dbReference>
<feature type="transmembrane region" description="Helical" evidence="12">
    <location>
        <begin position="949"/>
        <end position="968"/>
    </location>
</feature>
<dbReference type="CDD" id="cd05233">
    <property type="entry name" value="SDR_c"/>
    <property type="match status" value="1"/>
</dbReference>
<keyword evidence="5" id="KW-0631">Potassium channel</keyword>
<dbReference type="PANTHER" id="PTHR10027:SF10">
    <property type="entry name" value="SLOWPOKE 2, ISOFORM D"/>
    <property type="match status" value="1"/>
</dbReference>
<reference evidence="15" key="1">
    <citation type="submission" date="2023-08" db="EMBL/GenBank/DDBJ databases">
        <authorList>
            <person name="Chen Y."/>
            <person name="Shah S."/>
            <person name="Dougan E. K."/>
            <person name="Thang M."/>
            <person name="Chan C."/>
        </authorList>
    </citation>
    <scope>NUCLEOTIDE SEQUENCE</scope>
</reference>
<evidence type="ECO:0000313" key="16">
    <source>
        <dbReference type="Proteomes" id="UP001178507"/>
    </source>
</evidence>
<dbReference type="Gene3D" id="1.10.287.70">
    <property type="match status" value="1"/>
</dbReference>
<dbReference type="InterPro" id="IPR036291">
    <property type="entry name" value="NAD(P)-bd_dom_sf"/>
</dbReference>
<dbReference type="Pfam" id="PF07885">
    <property type="entry name" value="Ion_trans_2"/>
    <property type="match status" value="1"/>
</dbReference>
<feature type="coiled-coil region" evidence="11">
    <location>
        <begin position="1031"/>
        <end position="1093"/>
    </location>
</feature>
<dbReference type="InterPro" id="IPR002347">
    <property type="entry name" value="SDR_fam"/>
</dbReference>
<organism evidence="15 16">
    <name type="scientific">Effrenium voratum</name>
    <dbReference type="NCBI Taxonomy" id="2562239"/>
    <lineage>
        <taxon>Eukaryota</taxon>
        <taxon>Sar</taxon>
        <taxon>Alveolata</taxon>
        <taxon>Dinophyceae</taxon>
        <taxon>Suessiales</taxon>
        <taxon>Symbiodiniaceae</taxon>
        <taxon>Effrenium</taxon>
    </lineage>
</organism>
<evidence type="ECO:0000256" key="1">
    <source>
        <dbReference type="ARBA" id="ARBA00004141"/>
    </source>
</evidence>
<dbReference type="Proteomes" id="UP001178507">
    <property type="component" value="Unassembled WGS sequence"/>
</dbReference>
<evidence type="ECO:0000256" key="5">
    <source>
        <dbReference type="ARBA" id="ARBA00022826"/>
    </source>
</evidence>
<gene>
    <name evidence="15" type="ORF">EVOR1521_LOCUS7344</name>
</gene>
<proteinExistence type="predicted"/>
<keyword evidence="8" id="KW-0406">Ion transport</keyword>
<dbReference type="PANTHER" id="PTHR10027">
    <property type="entry name" value="CALCIUM-ACTIVATED POTASSIUM CHANNEL ALPHA CHAIN"/>
    <property type="match status" value="1"/>
</dbReference>
<evidence type="ECO:0000256" key="9">
    <source>
        <dbReference type="ARBA" id="ARBA00023136"/>
    </source>
</evidence>
<dbReference type="SUPFAM" id="SSF51735">
    <property type="entry name" value="NAD(P)-binding Rossmann-fold domains"/>
    <property type="match status" value="1"/>
</dbReference>
<dbReference type="PRINTS" id="PR00169">
    <property type="entry name" value="KCHANNEL"/>
</dbReference>
<keyword evidence="7 12" id="KW-1133">Transmembrane helix</keyword>
<feature type="transmembrane region" description="Helical" evidence="12">
    <location>
        <begin position="1009"/>
        <end position="1034"/>
    </location>
</feature>
<dbReference type="EMBL" id="CAUJNA010000583">
    <property type="protein sequence ID" value="CAJ1378967.1"/>
    <property type="molecule type" value="Genomic_DNA"/>
</dbReference>
<evidence type="ECO:0000256" key="7">
    <source>
        <dbReference type="ARBA" id="ARBA00022989"/>
    </source>
</evidence>
<keyword evidence="6" id="KW-0630">Potassium</keyword>
<name>A0AA36I2E1_9DINO</name>